<dbReference type="GO" id="GO:0003995">
    <property type="term" value="F:acyl-CoA dehydrogenase activity"/>
    <property type="evidence" value="ECO:0007669"/>
    <property type="project" value="InterPro"/>
</dbReference>
<reference evidence="9 10" key="1">
    <citation type="submission" date="2016-03" db="EMBL/GenBank/DDBJ databases">
        <title>Niastella vici sp. nov., isolated from farmland soil.</title>
        <authorList>
            <person name="Chen L."/>
            <person name="Wang D."/>
            <person name="Yang S."/>
            <person name="Wang G."/>
        </authorList>
    </citation>
    <scope>NUCLEOTIDE SEQUENCE [LARGE SCALE GENOMIC DNA]</scope>
    <source>
        <strain evidence="9 10">DJ57</strain>
    </source>
</reference>
<dbReference type="InterPro" id="IPR036250">
    <property type="entry name" value="AcylCo_DH-like_C"/>
</dbReference>
<dbReference type="PANTHER" id="PTHR43884:SF12">
    <property type="entry name" value="ISOVALERYL-COA DEHYDROGENASE, MITOCHONDRIAL-RELATED"/>
    <property type="match status" value="1"/>
</dbReference>
<accession>A0A1V9FRX2</accession>
<dbReference type="GO" id="GO:0050660">
    <property type="term" value="F:flavin adenine dinucleotide binding"/>
    <property type="evidence" value="ECO:0007669"/>
    <property type="project" value="InterPro"/>
</dbReference>
<dbReference type="Gene3D" id="2.40.110.10">
    <property type="entry name" value="Butyryl-CoA Dehydrogenase, subunit A, domain 2"/>
    <property type="match status" value="1"/>
</dbReference>
<dbReference type="InterPro" id="IPR009075">
    <property type="entry name" value="AcylCo_DH/oxidase_C"/>
</dbReference>
<dbReference type="InterPro" id="IPR006089">
    <property type="entry name" value="Acyl-CoA_DH_CS"/>
</dbReference>
<keyword evidence="4 5" id="KW-0274">FAD</keyword>
<evidence type="ECO:0000256" key="3">
    <source>
        <dbReference type="ARBA" id="ARBA00022630"/>
    </source>
</evidence>
<evidence type="ECO:0000259" key="6">
    <source>
        <dbReference type="Pfam" id="PF00441"/>
    </source>
</evidence>
<dbReference type="InterPro" id="IPR009100">
    <property type="entry name" value="AcylCoA_DH/oxidase_NM_dom_sf"/>
</dbReference>
<evidence type="ECO:0000256" key="4">
    <source>
        <dbReference type="ARBA" id="ARBA00022827"/>
    </source>
</evidence>
<dbReference type="Gene3D" id="1.20.140.10">
    <property type="entry name" value="Butyryl-CoA Dehydrogenase, subunit A, domain 3"/>
    <property type="match status" value="1"/>
</dbReference>
<dbReference type="PROSITE" id="PS00072">
    <property type="entry name" value="ACYL_COA_DH_1"/>
    <property type="match status" value="1"/>
</dbReference>
<dbReference type="Pfam" id="PF02771">
    <property type="entry name" value="Acyl-CoA_dh_N"/>
    <property type="match status" value="1"/>
</dbReference>
<evidence type="ECO:0000313" key="9">
    <source>
        <dbReference type="EMBL" id="OQP61083.1"/>
    </source>
</evidence>
<name>A0A1V9FRX2_9BACT</name>
<proteinExistence type="inferred from homology"/>
<dbReference type="PANTHER" id="PTHR43884">
    <property type="entry name" value="ACYL-COA DEHYDROGENASE"/>
    <property type="match status" value="1"/>
</dbReference>
<dbReference type="Proteomes" id="UP000192796">
    <property type="component" value="Unassembled WGS sequence"/>
</dbReference>
<feature type="domain" description="Acyl-CoA dehydrogenase/oxidase N-terminal" evidence="8">
    <location>
        <begin position="8"/>
        <end position="113"/>
    </location>
</feature>
<gene>
    <name evidence="9" type="ORF">A3860_05025</name>
</gene>
<dbReference type="SUPFAM" id="SSF47203">
    <property type="entry name" value="Acyl-CoA dehydrogenase C-terminal domain-like"/>
    <property type="match status" value="1"/>
</dbReference>
<keyword evidence="5" id="KW-0560">Oxidoreductase</keyword>
<dbReference type="FunFam" id="1.20.140.10:FF:000004">
    <property type="entry name" value="Acyl-CoA dehydrogenase FadE25"/>
    <property type="match status" value="1"/>
</dbReference>
<dbReference type="InterPro" id="IPR037069">
    <property type="entry name" value="AcylCoA_DH/ox_N_sf"/>
</dbReference>
<comment type="cofactor">
    <cofactor evidence="1 5">
        <name>FAD</name>
        <dbReference type="ChEBI" id="CHEBI:57692"/>
    </cofactor>
</comment>
<feature type="domain" description="Acyl-CoA oxidase/dehydrogenase middle" evidence="7">
    <location>
        <begin position="118"/>
        <end position="207"/>
    </location>
</feature>
<dbReference type="STRING" id="1703345.A3860_05025"/>
<dbReference type="PIRSF" id="PIRSF016578">
    <property type="entry name" value="HsaA"/>
    <property type="match status" value="1"/>
</dbReference>
<evidence type="ECO:0000256" key="2">
    <source>
        <dbReference type="ARBA" id="ARBA00009347"/>
    </source>
</evidence>
<keyword evidence="10" id="KW-1185">Reference proteome</keyword>
<dbReference type="Gene3D" id="1.10.540.10">
    <property type="entry name" value="Acyl-CoA dehydrogenase/oxidase, N-terminal domain"/>
    <property type="match status" value="1"/>
</dbReference>
<dbReference type="RefSeq" id="WP_081151325.1">
    <property type="nucleotide sequence ID" value="NZ_LVYD01000058.1"/>
</dbReference>
<dbReference type="SUPFAM" id="SSF56645">
    <property type="entry name" value="Acyl-CoA dehydrogenase NM domain-like"/>
    <property type="match status" value="1"/>
</dbReference>
<feature type="domain" description="Acyl-CoA dehydrogenase/oxidase C-terminal" evidence="6">
    <location>
        <begin position="222"/>
        <end position="368"/>
    </location>
</feature>
<dbReference type="InterPro" id="IPR046373">
    <property type="entry name" value="Acyl-CoA_Oxase/DH_mid-dom_sf"/>
</dbReference>
<evidence type="ECO:0000313" key="10">
    <source>
        <dbReference type="Proteomes" id="UP000192796"/>
    </source>
</evidence>
<evidence type="ECO:0000259" key="8">
    <source>
        <dbReference type="Pfam" id="PF02771"/>
    </source>
</evidence>
<evidence type="ECO:0000259" key="7">
    <source>
        <dbReference type="Pfam" id="PF02770"/>
    </source>
</evidence>
<sequence length="377" mass="41145">MITEVAGLIDEARAFAAMEIRPYAATFDEEQQISAGLIRKMADKGYLGASFPAMYNGLALDAVSYGLLTEQIGKACASTRSLLTVHTSLVGEAILRFGTESQRMNWLPEMAAGNKIGAFALTEPGAGSDARSIVTAYRRHKDKYVINGRKKWISFAAIADFFLVIARNGTDISAFIVDAKSPGVSVVPMKGLLANRAAHLAEIEFCEVEVPEENRLGKEGFGFTYIVNTALDHGRYSIAWAGLALAQEALEAMNAYSIQRKQFGRKIFLHAPVQAIIAEATTGVHAARSLCLRAGSMRQTKHKDALMETIIAKCFTAKLAMKVTTDAVQVHGGNGCSKEYPVERLFREAKILEIIEGTTQIHQEAIAEFSVRQYGMR</sequence>
<dbReference type="Pfam" id="PF02770">
    <property type="entry name" value="Acyl-CoA_dh_M"/>
    <property type="match status" value="1"/>
</dbReference>
<dbReference type="InterPro" id="IPR006091">
    <property type="entry name" value="Acyl-CoA_Oxase/DH_mid-dom"/>
</dbReference>
<protein>
    <submittedName>
        <fullName evidence="9">Acyl-CoA dehydrogenase</fullName>
    </submittedName>
</protein>
<organism evidence="9 10">
    <name type="scientific">Niastella vici</name>
    <dbReference type="NCBI Taxonomy" id="1703345"/>
    <lineage>
        <taxon>Bacteria</taxon>
        <taxon>Pseudomonadati</taxon>
        <taxon>Bacteroidota</taxon>
        <taxon>Chitinophagia</taxon>
        <taxon>Chitinophagales</taxon>
        <taxon>Chitinophagaceae</taxon>
        <taxon>Niastella</taxon>
    </lineage>
</organism>
<evidence type="ECO:0000256" key="5">
    <source>
        <dbReference type="RuleBase" id="RU362125"/>
    </source>
</evidence>
<dbReference type="Pfam" id="PF00441">
    <property type="entry name" value="Acyl-CoA_dh_1"/>
    <property type="match status" value="1"/>
</dbReference>
<dbReference type="InterPro" id="IPR013786">
    <property type="entry name" value="AcylCoA_DH/ox_N"/>
</dbReference>
<dbReference type="EMBL" id="LVYD01000058">
    <property type="protein sequence ID" value="OQP61083.1"/>
    <property type="molecule type" value="Genomic_DNA"/>
</dbReference>
<evidence type="ECO:0000256" key="1">
    <source>
        <dbReference type="ARBA" id="ARBA00001974"/>
    </source>
</evidence>
<comment type="caution">
    <text evidence="9">The sequence shown here is derived from an EMBL/GenBank/DDBJ whole genome shotgun (WGS) entry which is preliminary data.</text>
</comment>
<comment type="similarity">
    <text evidence="2 5">Belongs to the acyl-CoA dehydrogenase family.</text>
</comment>
<dbReference type="AlphaFoldDB" id="A0A1V9FRX2"/>
<dbReference type="OrthoDB" id="9802447at2"/>
<keyword evidence="3 5" id="KW-0285">Flavoprotein</keyword>